<feature type="transmembrane region" description="Helical" evidence="10">
    <location>
        <begin position="20"/>
        <end position="41"/>
    </location>
</feature>
<organism evidence="12 13">
    <name type="scientific">Erwinia aeris</name>
    <dbReference type="NCBI Taxonomy" id="3239803"/>
    <lineage>
        <taxon>Bacteria</taxon>
        <taxon>Pseudomonadati</taxon>
        <taxon>Pseudomonadota</taxon>
        <taxon>Gammaproteobacteria</taxon>
        <taxon>Enterobacterales</taxon>
        <taxon>Erwiniaceae</taxon>
        <taxon>Erwinia</taxon>
    </lineage>
</organism>
<keyword evidence="13" id="KW-1185">Reference proteome</keyword>
<dbReference type="Pfam" id="PF12792">
    <property type="entry name" value="CSS-motif"/>
    <property type="match status" value="1"/>
</dbReference>
<evidence type="ECO:0000256" key="10">
    <source>
        <dbReference type="SAM" id="Phobius"/>
    </source>
</evidence>
<accession>A0ABV4E7V3</accession>
<name>A0ABV4E7V3_9GAMM</name>
<evidence type="ECO:0000256" key="6">
    <source>
        <dbReference type="ARBA" id="ARBA00022801"/>
    </source>
</evidence>
<evidence type="ECO:0000256" key="2">
    <source>
        <dbReference type="ARBA" id="ARBA00012282"/>
    </source>
</evidence>
<evidence type="ECO:0000256" key="9">
    <source>
        <dbReference type="ARBA" id="ARBA00034290"/>
    </source>
</evidence>
<dbReference type="SUPFAM" id="SSF141868">
    <property type="entry name" value="EAL domain-like"/>
    <property type="match status" value="1"/>
</dbReference>
<protein>
    <recommendedName>
        <fullName evidence="2">cyclic-guanylate-specific phosphodiesterase</fullName>
        <ecNumber evidence="2">3.1.4.52</ecNumber>
    </recommendedName>
</protein>
<dbReference type="RefSeq" id="WP_253459899.1">
    <property type="nucleotide sequence ID" value="NZ_JBGFFX010000006.1"/>
</dbReference>
<sequence>MPLSSSLTRPLLNPRKIACFSATLGLLLFLAFIIIALAVMLHRRADNHDEMARNTQAYVLTMLDELKRKLLPLQTSPRPACSAIKNDLIERAALDDNIQAILMVNHNRAWCSSLAGETQIAMRQFSPTTDTRKPLDIQLAAAPLTPDKPVLHLWLQNGEAGNGLLVTLKINLTPWLLYTERQHEMSGIAIVTGKRALTSWEQRVTATSSLPDDPSKTMTLPGYPLQLKLYGGRLNSDDITLVLLAGLLLSLTGGFACYALLTLFIRPGKEILQGIRRGEFHVEYQPVIAAATGQACGLEALLRWTHPEAGAIPPDVFIRYAENKNLIVPLTRHLFELVARDCHTLQHAVPAGINLNLNLSPAHLGDKTFFQDVLAWLEAMPKDHFSYVFEITERTMVETRNAQSVFDWLRGQNIRIALDDFGTGHSALIYLEKFRFDYLKIDRGFVKNIARESFSSPVLDAVLALAKKLNLLTVAEGVETGEQARWLRHRGVCHFQGYLFSRPRTVTQLIDYFQHEPRSEPAAG</sequence>
<dbReference type="GO" id="GO:0071111">
    <property type="term" value="F:cyclic-guanylate-specific phosphodiesterase activity"/>
    <property type="evidence" value="ECO:0007669"/>
    <property type="project" value="UniProtKB-EC"/>
</dbReference>
<keyword evidence="8 10" id="KW-0472">Membrane</keyword>
<evidence type="ECO:0000256" key="3">
    <source>
        <dbReference type="ARBA" id="ARBA00022475"/>
    </source>
</evidence>
<evidence type="ECO:0000259" key="11">
    <source>
        <dbReference type="PROSITE" id="PS50883"/>
    </source>
</evidence>
<keyword evidence="7 10" id="KW-1133">Transmembrane helix</keyword>
<dbReference type="Gene3D" id="3.20.20.450">
    <property type="entry name" value="EAL domain"/>
    <property type="match status" value="1"/>
</dbReference>
<reference evidence="12 13" key="1">
    <citation type="submission" date="2024-07" db="EMBL/GenBank/DDBJ databases">
        <authorList>
            <person name="Hebao G."/>
        </authorList>
    </citation>
    <scope>NUCLEOTIDE SEQUENCE [LARGE SCALE GENOMIC DNA]</scope>
    <source>
        <strain evidence="12 13">ACCC 02193</strain>
    </source>
</reference>
<dbReference type="Pfam" id="PF00563">
    <property type="entry name" value="EAL"/>
    <property type="match status" value="1"/>
</dbReference>
<dbReference type="EC" id="3.1.4.52" evidence="2"/>
<comment type="catalytic activity">
    <reaction evidence="9">
        <text>3',3'-c-di-GMP + H2O = 5'-phosphoguanylyl(3'-&gt;5')guanosine + H(+)</text>
        <dbReference type="Rhea" id="RHEA:24902"/>
        <dbReference type="ChEBI" id="CHEBI:15377"/>
        <dbReference type="ChEBI" id="CHEBI:15378"/>
        <dbReference type="ChEBI" id="CHEBI:58754"/>
        <dbReference type="ChEBI" id="CHEBI:58805"/>
        <dbReference type="EC" id="3.1.4.52"/>
    </reaction>
</comment>
<gene>
    <name evidence="12" type="ORF">AB6T85_11245</name>
</gene>
<dbReference type="CDD" id="cd01948">
    <property type="entry name" value="EAL"/>
    <property type="match status" value="1"/>
</dbReference>
<feature type="transmembrane region" description="Helical" evidence="10">
    <location>
        <begin position="241"/>
        <end position="265"/>
    </location>
</feature>
<dbReference type="EMBL" id="JBGFFX010000006">
    <property type="protein sequence ID" value="MEY8770995.1"/>
    <property type="molecule type" value="Genomic_DNA"/>
</dbReference>
<dbReference type="InterPro" id="IPR035919">
    <property type="entry name" value="EAL_sf"/>
</dbReference>
<dbReference type="PROSITE" id="PS50883">
    <property type="entry name" value="EAL"/>
    <property type="match status" value="1"/>
</dbReference>
<dbReference type="PANTHER" id="PTHR33121:SF73">
    <property type="entry name" value="CYCLIC DI-GMP PHOSPHODIESTERASE PDEN-RELATED"/>
    <property type="match status" value="1"/>
</dbReference>
<dbReference type="InterPro" id="IPR001633">
    <property type="entry name" value="EAL_dom"/>
</dbReference>
<dbReference type="Proteomes" id="UP001565243">
    <property type="component" value="Unassembled WGS sequence"/>
</dbReference>
<keyword evidence="4" id="KW-0973">c-di-GMP</keyword>
<keyword evidence="6 12" id="KW-0378">Hydrolase</keyword>
<comment type="subcellular location">
    <subcellularLocation>
        <location evidence="1">Cell membrane</location>
        <topology evidence="1">Multi-pass membrane protein</topology>
    </subcellularLocation>
</comment>
<dbReference type="PANTHER" id="PTHR33121">
    <property type="entry name" value="CYCLIC DI-GMP PHOSPHODIESTERASE PDEF"/>
    <property type="match status" value="1"/>
</dbReference>
<evidence type="ECO:0000313" key="13">
    <source>
        <dbReference type="Proteomes" id="UP001565243"/>
    </source>
</evidence>
<evidence type="ECO:0000256" key="7">
    <source>
        <dbReference type="ARBA" id="ARBA00022989"/>
    </source>
</evidence>
<dbReference type="NCBIfam" id="NF007839">
    <property type="entry name" value="PRK10551.1"/>
    <property type="match status" value="1"/>
</dbReference>
<keyword evidence="3" id="KW-1003">Cell membrane</keyword>
<evidence type="ECO:0000256" key="1">
    <source>
        <dbReference type="ARBA" id="ARBA00004651"/>
    </source>
</evidence>
<dbReference type="SMART" id="SM00052">
    <property type="entry name" value="EAL"/>
    <property type="match status" value="1"/>
</dbReference>
<dbReference type="InterPro" id="IPR024744">
    <property type="entry name" value="CSS-motif_dom"/>
</dbReference>
<evidence type="ECO:0000313" key="12">
    <source>
        <dbReference type="EMBL" id="MEY8770995.1"/>
    </source>
</evidence>
<feature type="domain" description="EAL" evidence="11">
    <location>
        <begin position="264"/>
        <end position="517"/>
    </location>
</feature>
<evidence type="ECO:0000256" key="5">
    <source>
        <dbReference type="ARBA" id="ARBA00022692"/>
    </source>
</evidence>
<keyword evidence="5 10" id="KW-0812">Transmembrane</keyword>
<dbReference type="InterPro" id="IPR050706">
    <property type="entry name" value="Cyclic-di-GMP_PDE-like"/>
</dbReference>
<evidence type="ECO:0000256" key="8">
    <source>
        <dbReference type="ARBA" id="ARBA00023136"/>
    </source>
</evidence>
<proteinExistence type="predicted"/>
<evidence type="ECO:0000256" key="4">
    <source>
        <dbReference type="ARBA" id="ARBA00022636"/>
    </source>
</evidence>
<comment type="caution">
    <text evidence="12">The sequence shown here is derived from an EMBL/GenBank/DDBJ whole genome shotgun (WGS) entry which is preliminary data.</text>
</comment>